<evidence type="ECO:0008006" key="4">
    <source>
        <dbReference type="Google" id="ProtNLM"/>
    </source>
</evidence>
<proteinExistence type="evidence at transcript level"/>
<dbReference type="EMBL" id="GBBM01007046">
    <property type="protein sequence ID" value="JAC28372.1"/>
    <property type="molecule type" value="mRNA"/>
</dbReference>
<reference evidence="3" key="1">
    <citation type="submission" date="2014-03" db="EMBL/GenBank/DDBJ databases">
        <title>The sialotranscriptome of Amblyomma triste, Amblyomma parvum and Amblyomma cajennense ticks, uncovered by 454-based RNA-seq.</title>
        <authorList>
            <person name="Garcia G.R."/>
            <person name="Gardinassi L.G."/>
            <person name="Ribeiro J.M."/>
            <person name="Anatriello E."/>
            <person name="Ferreira B.R."/>
            <person name="Moreira H.N."/>
            <person name="Mafra C."/>
            <person name="Olegario M.M."/>
            <person name="Szabo P.J."/>
            <person name="Miranda-Santos I.K."/>
            <person name="Maruyama S.R."/>
        </authorList>
    </citation>
    <scope>NUCLEOTIDE SEQUENCE</scope>
    <source>
        <strain evidence="3">Mato Grasso do Sul</strain>
        <tissue evidence="3">Salivary glands</tissue>
    </source>
</reference>
<evidence type="ECO:0000313" key="3">
    <source>
        <dbReference type="EMBL" id="JAC28372.1"/>
    </source>
</evidence>
<accession>A0A023G3N2</accession>
<evidence type="ECO:0000256" key="2">
    <source>
        <dbReference type="SAM" id="SignalP"/>
    </source>
</evidence>
<organism evidence="3">
    <name type="scientific">Amblyomma triste</name>
    <name type="common">Neotropical tick</name>
    <dbReference type="NCBI Taxonomy" id="251400"/>
    <lineage>
        <taxon>Eukaryota</taxon>
        <taxon>Metazoa</taxon>
        <taxon>Ecdysozoa</taxon>
        <taxon>Arthropoda</taxon>
        <taxon>Chelicerata</taxon>
        <taxon>Arachnida</taxon>
        <taxon>Acari</taxon>
        <taxon>Parasitiformes</taxon>
        <taxon>Ixodida</taxon>
        <taxon>Ixodoidea</taxon>
        <taxon>Ixodidae</taxon>
        <taxon>Amblyomminae</taxon>
        <taxon>Amblyomma</taxon>
    </lineage>
</organism>
<protein>
    <recommendedName>
        <fullName evidence="4">Single domain-containing protein</fullName>
    </recommendedName>
</protein>
<feature type="chain" id="PRO_5001520552" description="Single domain-containing protein" evidence="2">
    <location>
        <begin position="21"/>
        <end position="120"/>
    </location>
</feature>
<keyword evidence="2" id="KW-0732">Signal</keyword>
<feature type="region of interest" description="Disordered" evidence="1">
    <location>
        <begin position="23"/>
        <end position="48"/>
    </location>
</feature>
<feature type="signal peptide" evidence="2">
    <location>
        <begin position="1"/>
        <end position="20"/>
    </location>
</feature>
<feature type="compositionally biased region" description="Polar residues" evidence="1">
    <location>
        <begin position="25"/>
        <end position="34"/>
    </location>
</feature>
<evidence type="ECO:0000256" key="1">
    <source>
        <dbReference type="SAM" id="MobiDB-lite"/>
    </source>
</evidence>
<dbReference type="AlphaFoldDB" id="A0A023G3N2"/>
<sequence>MLIKLGVTILIAAAINYAAMEETTNEPNDNSTPSYIIPTDPPDSKDSCSYNGTTIPKGIERHFGINKNESCVKVSCNGNERPVSVIGCPPPDPYLTYLKLKNHVPRPGEQWPWCCSLESA</sequence>
<name>A0A023G3N2_AMBTT</name>